<feature type="non-terminal residue" evidence="2">
    <location>
        <position position="1"/>
    </location>
</feature>
<accession>A0A7Y7M564</accession>
<evidence type="ECO:0000313" key="2">
    <source>
        <dbReference type="EMBL" id="NVN11575.1"/>
    </source>
</evidence>
<protein>
    <submittedName>
        <fullName evidence="2">DUF3429 domain-containing protein</fullName>
    </submittedName>
</protein>
<evidence type="ECO:0000256" key="1">
    <source>
        <dbReference type="SAM" id="Phobius"/>
    </source>
</evidence>
<sequence length="92" mass="9629">LLAASGTASADTRRLLTGAIPLPVAWLGIQTLYLGHAVAGLIILMAGFGGLFAAERAAWRRGELPSGYLALRLWITAVTLSCLALIVLTRLA</sequence>
<feature type="transmembrane region" description="Helical" evidence="1">
    <location>
        <begin position="66"/>
        <end position="88"/>
    </location>
</feature>
<keyword evidence="1" id="KW-0812">Transmembrane</keyword>
<keyword evidence="1" id="KW-0472">Membrane</keyword>
<feature type="transmembrane region" description="Helical" evidence="1">
    <location>
        <begin position="33"/>
        <end position="54"/>
    </location>
</feature>
<comment type="caution">
    <text evidence="2">The sequence shown here is derived from an EMBL/GenBank/DDBJ whole genome shotgun (WGS) entry which is preliminary data.</text>
</comment>
<organism evidence="2 3">
    <name type="scientific">Nguyenibacter vanlangensis</name>
    <dbReference type="NCBI Taxonomy" id="1216886"/>
    <lineage>
        <taxon>Bacteria</taxon>
        <taxon>Pseudomonadati</taxon>
        <taxon>Pseudomonadota</taxon>
        <taxon>Alphaproteobacteria</taxon>
        <taxon>Acetobacterales</taxon>
        <taxon>Acetobacteraceae</taxon>
        <taxon>Nguyenibacter</taxon>
    </lineage>
</organism>
<keyword evidence="1" id="KW-1133">Transmembrane helix</keyword>
<evidence type="ECO:0000313" key="3">
    <source>
        <dbReference type="Proteomes" id="UP000534870"/>
    </source>
</evidence>
<dbReference type="InterPro" id="IPR021836">
    <property type="entry name" value="DUF3429"/>
</dbReference>
<dbReference type="RefSeq" id="WP_176640274.1">
    <property type="nucleotide sequence ID" value="NZ_JABXXP010000204.1"/>
</dbReference>
<dbReference type="AlphaFoldDB" id="A0A7Y7M564"/>
<dbReference type="Pfam" id="PF11911">
    <property type="entry name" value="DUF3429"/>
    <property type="match status" value="1"/>
</dbReference>
<proteinExistence type="predicted"/>
<dbReference type="Proteomes" id="UP000534870">
    <property type="component" value="Unassembled WGS sequence"/>
</dbReference>
<name>A0A7Y7M564_9PROT</name>
<reference evidence="2 3" key="1">
    <citation type="submission" date="2020-06" db="EMBL/GenBank/DDBJ databases">
        <title>Description of novel acetic acid bacteria.</title>
        <authorList>
            <person name="Sombolestani A."/>
        </authorList>
    </citation>
    <scope>NUCLEOTIDE SEQUENCE [LARGE SCALE GENOMIC DNA]</scope>
    <source>
        <strain evidence="2 3">LMG 31431</strain>
    </source>
</reference>
<dbReference type="EMBL" id="JABXXP010000204">
    <property type="protein sequence ID" value="NVN11575.1"/>
    <property type="molecule type" value="Genomic_DNA"/>
</dbReference>
<gene>
    <name evidence="2" type="ORF">HUK84_10655</name>
</gene>